<evidence type="ECO:0000313" key="3">
    <source>
        <dbReference type="Proteomes" id="UP000191672"/>
    </source>
</evidence>
<sequence length="202" mass="22847">MSPTRFSPANPPWRKNDTDSDEGYEADDESGKSQATATAFTNPPEEIRGVFYFKVHRECSKLPSSSGKVSQWIDSSYFIWNMCATLADSSTDPEWTKAFELWRPTWDQIQEELQASEDTEFPVKIPLAPVKLASVQPGNTSPRGIEDEDWVIEIEQDGDDDAMLYDNQDIWALWQRVIASPVGSTHAFHVTLQDTARICPRS</sequence>
<reference evidence="3" key="1">
    <citation type="journal article" date="2017" name="Nat. Microbiol.">
        <title>Global analysis of biosynthetic gene clusters reveals vast potential of secondary metabolite production in Penicillium species.</title>
        <authorList>
            <person name="Nielsen J.C."/>
            <person name="Grijseels S."/>
            <person name="Prigent S."/>
            <person name="Ji B."/>
            <person name="Dainat J."/>
            <person name="Nielsen K.F."/>
            <person name="Frisvad J.C."/>
            <person name="Workman M."/>
            <person name="Nielsen J."/>
        </authorList>
    </citation>
    <scope>NUCLEOTIDE SEQUENCE [LARGE SCALE GENOMIC DNA]</scope>
    <source>
        <strain evidence="3">IBT 31811</strain>
    </source>
</reference>
<accession>A0A1V6PRB3</accession>
<dbReference type="AlphaFoldDB" id="A0A1V6PRB3"/>
<dbReference type="OrthoDB" id="4326874at2759"/>
<name>A0A1V6PRB3_9EURO</name>
<dbReference type="Proteomes" id="UP000191672">
    <property type="component" value="Unassembled WGS sequence"/>
</dbReference>
<keyword evidence="3" id="KW-1185">Reference proteome</keyword>
<dbReference type="EMBL" id="MDYN01000057">
    <property type="protein sequence ID" value="OQD79242.1"/>
    <property type="molecule type" value="Genomic_DNA"/>
</dbReference>
<organism evidence="2 3">
    <name type="scientific">Penicillium antarcticum</name>
    <dbReference type="NCBI Taxonomy" id="416450"/>
    <lineage>
        <taxon>Eukaryota</taxon>
        <taxon>Fungi</taxon>
        <taxon>Dikarya</taxon>
        <taxon>Ascomycota</taxon>
        <taxon>Pezizomycotina</taxon>
        <taxon>Eurotiomycetes</taxon>
        <taxon>Eurotiomycetidae</taxon>
        <taxon>Eurotiales</taxon>
        <taxon>Aspergillaceae</taxon>
        <taxon>Penicillium</taxon>
    </lineage>
</organism>
<feature type="region of interest" description="Disordered" evidence="1">
    <location>
        <begin position="1"/>
        <end position="40"/>
    </location>
</feature>
<gene>
    <name evidence="2" type="ORF">PENANT_c057G04501</name>
</gene>
<feature type="compositionally biased region" description="Acidic residues" evidence="1">
    <location>
        <begin position="19"/>
        <end position="28"/>
    </location>
</feature>
<comment type="caution">
    <text evidence="2">The sequence shown here is derived from an EMBL/GenBank/DDBJ whole genome shotgun (WGS) entry which is preliminary data.</text>
</comment>
<protein>
    <submittedName>
        <fullName evidence="2">Uncharacterized protein</fullName>
    </submittedName>
</protein>
<proteinExistence type="predicted"/>
<evidence type="ECO:0000313" key="2">
    <source>
        <dbReference type="EMBL" id="OQD79242.1"/>
    </source>
</evidence>
<evidence type="ECO:0000256" key="1">
    <source>
        <dbReference type="SAM" id="MobiDB-lite"/>
    </source>
</evidence>